<dbReference type="PANTHER" id="PTHR11742">
    <property type="entry name" value="MANNOSYL-OLIGOSACCHARIDE ALPHA-1,2-MANNOSIDASE-RELATED"/>
    <property type="match status" value="1"/>
</dbReference>
<feature type="binding site" evidence="20">
    <location>
        <position position="856"/>
    </location>
    <ligand>
        <name>Ca(2+)</name>
        <dbReference type="ChEBI" id="CHEBI:29108"/>
    </ligand>
</feature>
<dbReference type="Gene3D" id="2.60.120.200">
    <property type="match status" value="1"/>
</dbReference>
<feature type="active site" description="Proton donor" evidence="19">
    <location>
        <position position="503"/>
    </location>
</feature>
<keyword evidence="13 23" id="KW-0472">Membrane</keyword>
<evidence type="ECO:0000313" key="26">
    <source>
        <dbReference type="Proteomes" id="UP000751190"/>
    </source>
</evidence>
<keyword evidence="9 20" id="KW-0106">Calcium</keyword>
<feature type="disulfide bond" evidence="21">
    <location>
        <begin position="700"/>
        <end position="731"/>
    </location>
</feature>
<evidence type="ECO:0000256" key="18">
    <source>
        <dbReference type="ARBA" id="ARBA00048605"/>
    </source>
</evidence>
<comment type="catalytic activity">
    <reaction evidence="18">
        <text>N(4)-(alpha-D-Man-(1-&gt;2)-alpha-D-Man-(1-&gt;2)-alpha-D-Man-(1-&gt;3)-[alpha-D-Man-(1-&gt;2)-alpha-D-Man-(1-&gt;3)-[alpha-D-Man-(1-&gt;2)-alpha-D-Man-(1-&gt;6)]-alpha-D-Man-(1-&gt;6)]-beta-D-Man-(1-&gt;4)-beta-D-GlcNAc-(1-&gt;4)-beta-D-GlcNAc)-L-asparaginyl-[protein] (N-glucan mannose isomer 9A1,2,3B1,2,3) + 4 H2O = N(4)-(alpha-D-Man-(1-&gt;3)-[alpha-D-Man-(1-&gt;3)-[alpha-D-Man-(1-&gt;6)]-alpha-D-Man-(1-&gt;6)]-beta-D-Man-(1-&gt;4)-beta-D-GlcNAc-(1-&gt;4)-beta-D-GlcNAc)-L-asparaginyl-[protein] (N-glucan mannose isomer 5A1,2) + 4 beta-D-mannose</text>
        <dbReference type="Rhea" id="RHEA:56008"/>
        <dbReference type="Rhea" id="RHEA-COMP:14356"/>
        <dbReference type="Rhea" id="RHEA-COMP:14367"/>
        <dbReference type="ChEBI" id="CHEBI:15377"/>
        <dbReference type="ChEBI" id="CHEBI:28563"/>
        <dbReference type="ChEBI" id="CHEBI:59087"/>
        <dbReference type="ChEBI" id="CHEBI:139493"/>
        <dbReference type="EC" id="3.2.1.113"/>
    </reaction>
</comment>
<comment type="similarity">
    <text evidence="4 22">Belongs to the glycosyl hydrolase 47 family.</text>
</comment>
<gene>
    <name evidence="25" type="ORF">KFE25_009093</name>
</gene>
<dbReference type="InterPro" id="IPR050749">
    <property type="entry name" value="Glycosyl_Hydrolase_47"/>
</dbReference>
<keyword evidence="16 22" id="KW-0326">Glycosidase</keyword>
<sequence>MRAVGLPPFGGRKPRRSALSVRRVGPILLFIILVAYGTWFAHVLRSHATAADAAGAADGDDGQPALIAGWRATATSSDEQLEAAVRSSRVEVIAAALLAPKPRALGAEPYARPAEHCNYTAGAPASGNAAYFVTALDAVPLPSCALAGRTIDHEALTISAWVYVNADASSIQTVLANKAAGCEPSRAHHGFALFVNEWETRSQQAWLSWGNDLSGCEELGSEHGSVPLATWTHLAASFEPTDRGGGHMSARLYVNGALAAATEERYRGPGHGYHKYGSAVVRRLQQDAGSGYIGLHADQTHAFHGAMDEVAVWRGALGAQHIASLVAGCTLPGVASATPGATLLIREQFDSAQRKVPSTKPASAFANLHVRPSAAASSTRPAAAAIRAALTLQLTGVSLVREPTPLPTAAERAASDALALERREAVRRGFKHSWDGYRKYAWGQDELKPRSNSSKNWLHQAATMIDSLDCLWIMGFKEDFALARDWIAAHLHFDFSAPVSVFETVIRSLGGLITAYELSDDRVFLTKATELADVLLKAFSSTPTGLPCTALNFRTGSCTFPSWTGGSAILSEYGTIQLELKALTQHTGDPKYAAAAMRVMKLLHSLPSIHGLAPTYLSPKTGRFTNAVLTLGALGDSYYEYLLKQWVHTGKREPWLRRMYDRAVDGMTGYLLFESTPNRLPYIAEHNGRAYVHKMDHLACFVGAMLALGAQDGRPNDQRDLAVAEGIVETCFQMYARQPTGLSPEYAQFARAQNDFQVPSNAKYNILRPEAIESIFYLHYYTRKPKYRDMGWAMWQAFEKWSRTDSGYAAIPNVLDTTGRQEDKMESFWLAETVKYFFLLFDPTDPIRLEEYVFNTEAHPLRILRQPREELLGRFYGIADADPADGNESRRDGGGT</sequence>
<keyword evidence="8 22" id="KW-0378">Hydrolase</keyword>
<evidence type="ECO:0000256" key="23">
    <source>
        <dbReference type="SAM" id="Phobius"/>
    </source>
</evidence>
<feature type="active site" description="Proton donor" evidence="19">
    <location>
        <position position="745"/>
    </location>
</feature>
<feature type="domain" description="LamG-like jellyroll fold" evidence="24">
    <location>
        <begin position="154"/>
        <end position="320"/>
    </location>
</feature>
<dbReference type="SUPFAM" id="SSF48225">
    <property type="entry name" value="Seven-hairpin glycosidases"/>
    <property type="match status" value="1"/>
</dbReference>
<reference evidence="25" key="1">
    <citation type="submission" date="2021-05" db="EMBL/GenBank/DDBJ databases">
        <title>The genome of the haptophyte Pavlova lutheri (Diacronema luteri, Pavlovales) - a model for lipid biosynthesis in eukaryotic algae.</title>
        <authorList>
            <person name="Hulatt C.J."/>
            <person name="Posewitz M.C."/>
        </authorList>
    </citation>
    <scope>NUCLEOTIDE SEQUENCE</scope>
    <source>
        <strain evidence="25">NIVA-4/92</strain>
    </source>
</reference>
<dbReference type="GO" id="GO:0005975">
    <property type="term" value="P:carbohydrate metabolic process"/>
    <property type="evidence" value="ECO:0007669"/>
    <property type="project" value="InterPro"/>
</dbReference>
<evidence type="ECO:0000256" key="4">
    <source>
        <dbReference type="ARBA" id="ARBA00007658"/>
    </source>
</evidence>
<evidence type="ECO:0000256" key="8">
    <source>
        <dbReference type="ARBA" id="ARBA00022801"/>
    </source>
</evidence>
<keyword evidence="26" id="KW-1185">Reference proteome</keyword>
<keyword evidence="11 23" id="KW-1133">Transmembrane helix</keyword>
<evidence type="ECO:0000256" key="6">
    <source>
        <dbReference type="ARBA" id="ARBA00022723"/>
    </source>
</evidence>
<comment type="cofactor">
    <cofactor evidence="1 20">
        <name>Ca(2+)</name>
        <dbReference type="ChEBI" id="CHEBI:29108"/>
    </cofactor>
</comment>
<evidence type="ECO:0000256" key="10">
    <source>
        <dbReference type="ARBA" id="ARBA00022968"/>
    </source>
</evidence>
<comment type="subcellular location">
    <subcellularLocation>
        <location evidence="2">Golgi apparatus membrane</location>
        <topology evidence="2">Single-pass type II membrane protein</topology>
    </subcellularLocation>
</comment>
<evidence type="ECO:0000256" key="15">
    <source>
        <dbReference type="ARBA" id="ARBA00023180"/>
    </source>
</evidence>
<evidence type="ECO:0000313" key="25">
    <source>
        <dbReference type="EMBL" id="KAG8470672.1"/>
    </source>
</evidence>
<dbReference type="EMBL" id="JAGTXO010000001">
    <property type="protein sequence ID" value="KAG8470672.1"/>
    <property type="molecule type" value="Genomic_DNA"/>
</dbReference>
<dbReference type="GO" id="GO:0005509">
    <property type="term" value="F:calcium ion binding"/>
    <property type="evidence" value="ECO:0007669"/>
    <property type="project" value="InterPro"/>
</dbReference>
<keyword evidence="5 23" id="KW-0812">Transmembrane</keyword>
<evidence type="ECO:0000256" key="9">
    <source>
        <dbReference type="ARBA" id="ARBA00022837"/>
    </source>
</evidence>
<dbReference type="OMA" id="GAHTHID"/>
<evidence type="ECO:0000259" key="24">
    <source>
        <dbReference type="SMART" id="SM00560"/>
    </source>
</evidence>
<dbReference type="InterPro" id="IPR013320">
    <property type="entry name" value="ConA-like_dom_sf"/>
</dbReference>
<dbReference type="InterPro" id="IPR036026">
    <property type="entry name" value="Seven-hairpin_glycosidases"/>
</dbReference>
<protein>
    <recommendedName>
        <fullName evidence="22">alpha-1,2-Mannosidase</fullName>
        <ecNumber evidence="22">3.2.1.-</ecNumber>
    </recommendedName>
</protein>
<evidence type="ECO:0000256" key="14">
    <source>
        <dbReference type="ARBA" id="ARBA00023157"/>
    </source>
</evidence>
<evidence type="ECO:0000256" key="12">
    <source>
        <dbReference type="ARBA" id="ARBA00023034"/>
    </source>
</evidence>
<keyword evidence="6 20" id="KW-0479">Metal-binding</keyword>
<keyword evidence="10" id="KW-0735">Signal-anchor</keyword>
<dbReference type="SUPFAM" id="SSF49899">
    <property type="entry name" value="Concanavalin A-like lectins/glucanases"/>
    <property type="match status" value="1"/>
</dbReference>
<evidence type="ECO:0000256" key="7">
    <source>
        <dbReference type="ARBA" id="ARBA00022729"/>
    </source>
</evidence>
<keyword evidence="14 21" id="KW-1015">Disulfide bond</keyword>
<proteinExistence type="inferred from homology"/>
<comment type="caution">
    <text evidence="25">The sequence shown here is derived from an EMBL/GenBank/DDBJ whole genome shotgun (WGS) entry which is preliminary data.</text>
</comment>
<evidence type="ECO:0000256" key="1">
    <source>
        <dbReference type="ARBA" id="ARBA00001913"/>
    </source>
</evidence>
<dbReference type="PANTHER" id="PTHR11742:SF6">
    <property type="entry name" value="MANNOSYL-OLIGOSACCHARIDE ALPHA-1,2-MANNOSIDASE IA-RELATED"/>
    <property type="match status" value="1"/>
</dbReference>
<dbReference type="SMART" id="SM00560">
    <property type="entry name" value="LamGL"/>
    <property type="match status" value="1"/>
</dbReference>
<evidence type="ECO:0000256" key="11">
    <source>
        <dbReference type="ARBA" id="ARBA00022989"/>
    </source>
</evidence>
<name>A0A8J5XY82_DIALT</name>
<dbReference type="Gene3D" id="1.50.10.10">
    <property type="match status" value="1"/>
</dbReference>
<dbReference type="GO" id="GO:0009100">
    <property type="term" value="P:glycoprotein metabolic process"/>
    <property type="evidence" value="ECO:0007669"/>
    <property type="project" value="UniProtKB-ARBA"/>
</dbReference>
<dbReference type="InterPro" id="IPR001382">
    <property type="entry name" value="Glyco_hydro_47"/>
</dbReference>
<evidence type="ECO:0000256" key="17">
    <source>
        <dbReference type="ARBA" id="ARBA00047669"/>
    </source>
</evidence>
<dbReference type="AlphaFoldDB" id="A0A8J5XY82"/>
<evidence type="ECO:0000256" key="5">
    <source>
        <dbReference type="ARBA" id="ARBA00022692"/>
    </source>
</evidence>
<evidence type="ECO:0000256" key="19">
    <source>
        <dbReference type="PIRSR" id="PIRSR601382-1"/>
    </source>
</evidence>
<organism evidence="25 26">
    <name type="scientific">Diacronema lutheri</name>
    <name type="common">Unicellular marine alga</name>
    <name type="synonym">Monochrysis lutheri</name>
    <dbReference type="NCBI Taxonomy" id="2081491"/>
    <lineage>
        <taxon>Eukaryota</taxon>
        <taxon>Haptista</taxon>
        <taxon>Haptophyta</taxon>
        <taxon>Pavlovophyceae</taxon>
        <taxon>Pavlovales</taxon>
        <taxon>Pavlovaceae</taxon>
        <taxon>Diacronema</taxon>
    </lineage>
</organism>
<dbReference type="Pfam" id="PF01532">
    <property type="entry name" value="Glyco_hydro_47"/>
    <property type="match status" value="1"/>
</dbReference>
<keyword evidence="7" id="KW-0732">Signal</keyword>
<feature type="active site" evidence="19">
    <location>
        <position position="636"/>
    </location>
</feature>
<comment type="pathway">
    <text evidence="3">Protein modification; protein glycosylation.</text>
</comment>
<feature type="active site" evidence="19">
    <location>
        <position position="770"/>
    </location>
</feature>
<evidence type="ECO:0000256" key="21">
    <source>
        <dbReference type="PIRSR" id="PIRSR601382-3"/>
    </source>
</evidence>
<dbReference type="EC" id="3.2.1.-" evidence="22"/>
<dbReference type="InterPro" id="IPR012341">
    <property type="entry name" value="6hp_glycosidase-like_sf"/>
</dbReference>
<dbReference type="PRINTS" id="PR00747">
    <property type="entry name" value="GLYHDRLASE47"/>
</dbReference>
<dbReference type="OrthoDB" id="8118055at2759"/>
<evidence type="ECO:0000256" key="3">
    <source>
        <dbReference type="ARBA" id="ARBA00004922"/>
    </source>
</evidence>
<comment type="catalytic activity">
    <reaction evidence="17">
        <text>N(4)-(alpha-D-Man-(1-&gt;2)-alpha-D-Man-(1-&gt;2)-alpha-D-Man-(1-&gt;3)-[alpha-D-Man-(1-&gt;3)-[alpha-D-Man-(1-&gt;2)-alpha-D-Man-(1-&gt;6)]-alpha-D-Man-(1-&gt;6)]-beta-D-Man-(1-&gt;4)-beta-D-GlcNAc-(1-&gt;4)-beta-D-GlcNAc)-L-asparaginyl-[protein] (N-glucan mannose isomer 8A1,2,3B1,3) + 3 H2O = N(4)-(alpha-D-Man-(1-&gt;3)-[alpha-D-Man-(1-&gt;3)-[alpha-D-Man-(1-&gt;6)]-alpha-D-Man-(1-&gt;6)]-beta-D-Man-(1-&gt;4)-beta-D-GlcNAc-(1-&gt;4)-beta-D-GlcNAc)-L-asparaginyl-[protein] (N-glucan mannose isomer 5A1,2) + 3 beta-D-mannose</text>
        <dbReference type="Rhea" id="RHEA:56028"/>
        <dbReference type="Rhea" id="RHEA-COMP:14358"/>
        <dbReference type="Rhea" id="RHEA-COMP:14367"/>
        <dbReference type="ChEBI" id="CHEBI:15377"/>
        <dbReference type="ChEBI" id="CHEBI:28563"/>
        <dbReference type="ChEBI" id="CHEBI:59087"/>
        <dbReference type="ChEBI" id="CHEBI:60628"/>
        <dbReference type="EC" id="3.2.1.113"/>
    </reaction>
</comment>
<dbReference type="GO" id="GO:0005783">
    <property type="term" value="C:endoplasmic reticulum"/>
    <property type="evidence" value="ECO:0007669"/>
    <property type="project" value="TreeGrafter"/>
</dbReference>
<feature type="transmembrane region" description="Helical" evidence="23">
    <location>
        <begin position="21"/>
        <end position="41"/>
    </location>
</feature>
<dbReference type="GO" id="GO:0004571">
    <property type="term" value="F:mannosyl-oligosaccharide 1,2-alpha-mannosidase activity"/>
    <property type="evidence" value="ECO:0007669"/>
    <property type="project" value="UniProtKB-EC"/>
</dbReference>
<evidence type="ECO:0000256" key="22">
    <source>
        <dbReference type="RuleBase" id="RU361193"/>
    </source>
</evidence>
<accession>A0A8J5XY82</accession>
<evidence type="ECO:0000256" key="20">
    <source>
        <dbReference type="PIRSR" id="PIRSR601382-2"/>
    </source>
</evidence>
<evidence type="ECO:0000256" key="16">
    <source>
        <dbReference type="ARBA" id="ARBA00023295"/>
    </source>
</evidence>
<dbReference type="GO" id="GO:0000139">
    <property type="term" value="C:Golgi membrane"/>
    <property type="evidence" value="ECO:0007669"/>
    <property type="project" value="UniProtKB-SubCell"/>
</dbReference>
<evidence type="ECO:0000256" key="13">
    <source>
        <dbReference type="ARBA" id="ARBA00023136"/>
    </source>
</evidence>
<dbReference type="InterPro" id="IPR006558">
    <property type="entry name" value="LamG-like"/>
</dbReference>
<keyword evidence="15" id="KW-0325">Glycoprotein</keyword>
<dbReference type="Pfam" id="PF13385">
    <property type="entry name" value="Laminin_G_3"/>
    <property type="match status" value="1"/>
</dbReference>
<evidence type="ECO:0000256" key="2">
    <source>
        <dbReference type="ARBA" id="ARBA00004323"/>
    </source>
</evidence>
<keyword evidence="12" id="KW-0333">Golgi apparatus</keyword>
<dbReference type="FunFam" id="1.50.10.10:FF:000017">
    <property type="entry name" value="alpha-1,2-Mannosidase"/>
    <property type="match status" value="1"/>
</dbReference>
<dbReference type="Proteomes" id="UP000751190">
    <property type="component" value="Unassembled WGS sequence"/>
</dbReference>